<dbReference type="AlphaFoldDB" id="A0A699YPP3"/>
<dbReference type="EMBL" id="BLLF01000178">
    <property type="protein sequence ID" value="GFH08694.1"/>
    <property type="molecule type" value="Genomic_DNA"/>
</dbReference>
<keyword evidence="3" id="KW-1185">Reference proteome</keyword>
<feature type="region of interest" description="Disordered" evidence="1">
    <location>
        <begin position="21"/>
        <end position="52"/>
    </location>
</feature>
<comment type="caution">
    <text evidence="2">The sequence shown here is derived from an EMBL/GenBank/DDBJ whole genome shotgun (WGS) entry which is preliminary data.</text>
</comment>
<evidence type="ECO:0000313" key="3">
    <source>
        <dbReference type="Proteomes" id="UP000485058"/>
    </source>
</evidence>
<protein>
    <submittedName>
        <fullName evidence="2">Uncharacterized protein</fullName>
    </submittedName>
</protein>
<sequence length="79" mass="8412">MLAKQQAVVLVTEGVLAQQQQCGSSWTSSNGSHSPPSAVAPRPQPPPFSVPTTDADALVQLLTSFRAAWGRGLHEVECW</sequence>
<evidence type="ECO:0000256" key="1">
    <source>
        <dbReference type="SAM" id="MobiDB-lite"/>
    </source>
</evidence>
<gene>
    <name evidence="2" type="ORF">HaLaN_03699</name>
</gene>
<feature type="compositionally biased region" description="Low complexity" evidence="1">
    <location>
        <begin position="23"/>
        <end position="41"/>
    </location>
</feature>
<name>A0A699YPP3_HAELA</name>
<accession>A0A699YPP3</accession>
<proteinExistence type="predicted"/>
<evidence type="ECO:0000313" key="2">
    <source>
        <dbReference type="EMBL" id="GFH08694.1"/>
    </source>
</evidence>
<organism evidence="2 3">
    <name type="scientific">Haematococcus lacustris</name>
    <name type="common">Green alga</name>
    <name type="synonym">Haematococcus pluvialis</name>
    <dbReference type="NCBI Taxonomy" id="44745"/>
    <lineage>
        <taxon>Eukaryota</taxon>
        <taxon>Viridiplantae</taxon>
        <taxon>Chlorophyta</taxon>
        <taxon>core chlorophytes</taxon>
        <taxon>Chlorophyceae</taxon>
        <taxon>CS clade</taxon>
        <taxon>Chlamydomonadales</taxon>
        <taxon>Haematococcaceae</taxon>
        <taxon>Haematococcus</taxon>
    </lineage>
</organism>
<reference evidence="2 3" key="1">
    <citation type="submission" date="2020-02" db="EMBL/GenBank/DDBJ databases">
        <title>Draft genome sequence of Haematococcus lacustris strain NIES-144.</title>
        <authorList>
            <person name="Morimoto D."/>
            <person name="Nakagawa S."/>
            <person name="Yoshida T."/>
            <person name="Sawayama S."/>
        </authorList>
    </citation>
    <scope>NUCLEOTIDE SEQUENCE [LARGE SCALE GENOMIC DNA]</scope>
    <source>
        <strain evidence="2 3">NIES-144</strain>
    </source>
</reference>
<dbReference type="Proteomes" id="UP000485058">
    <property type="component" value="Unassembled WGS sequence"/>
</dbReference>